<dbReference type="EC" id="4.2.1.17" evidence="2"/>
<comment type="similarity">
    <text evidence="1">Belongs to the enoyl-CoA hydratase/isomerase family.</text>
</comment>
<protein>
    <submittedName>
        <fullName evidence="2">Enoyl-CoA hydratase</fullName>
        <ecNumber evidence="2">4.2.1.17</ecNumber>
    </submittedName>
</protein>
<proteinExistence type="inferred from homology"/>
<dbReference type="STRING" id="40335.Ltuc_1505"/>
<dbReference type="PATRIC" id="fig|40335.7.peg.1597"/>
<dbReference type="GO" id="GO:0004300">
    <property type="term" value="F:enoyl-CoA hydratase activity"/>
    <property type="evidence" value="ECO:0007669"/>
    <property type="project" value="UniProtKB-EC"/>
</dbReference>
<comment type="caution">
    <text evidence="2">The sequence shown here is derived from an EMBL/GenBank/DDBJ whole genome shotgun (WGS) entry which is preliminary data.</text>
</comment>
<dbReference type="InterPro" id="IPR029045">
    <property type="entry name" value="ClpP/crotonase-like_dom_sf"/>
</dbReference>
<evidence type="ECO:0000313" key="3">
    <source>
        <dbReference type="Proteomes" id="UP000054693"/>
    </source>
</evidence>
<organism evidence="2 3">
    <name type="scientific">Legionella tucsonensis</name>
    <dbReference type="NCBI Taxonomy" id="40335"/>
    <lineage>
        <taxon>Bacteria</taxon>
        <taxon>Pseudomonadati</taxon>
        <taxon>Pseudomonadota</taxon>
        <taxon>Gammaproteobacteria</taxon>
        <taxon>Legionellales</taxon>
        <taxon>Legionellaceae</taxon>
        <taxon>Legionella</taxon>
    </lineage>
</organism>
<gene>
    <name evidence="2" type="ORF">Ltuc_1505</name>
</gene>
<dbReference type="EMBL" id="LNZA01000001">
    <property type="protein sequence ID" value="KTD73658.1"/>
    <property type="molecule type" value="Genomic_DNA"/>
</dbReference>
<reference evidence="2 3" key="1">
    <citation type="submission" date="2015-11" db="EMBL/GenBank/DDBJ databases">
        <title>Genomic analysis of 38 Legionella species identifies large and diverse effector repertoires.</title>
        <authorList>
            <person name="Burstein D."/>
            <person name="Amaro F."/>
            <person name="Zusman T."/>
            <person name="Lifshitz Z."/>
            <person name="Cohen O."/>
            <person name="Gilbert J.A."/>
            <person name="Pupko T."/>
            <person name="Shuman H.A."/>
            <person name="Segal G."/>
        </authorList>
    </citation>
    <scope>NUCLEOTIDE SEQUENCE [LARGE SCALE GENOMIC DNA]</scope>
    <source>
        <strain evidence="2 3">ATCC 49180</strain>
    </source>
</reference>
<accession>A0A0W0ZX65</accession>
<dbReference type="InterPro" id="IPR014748">
    <property type="entry name" value="Enoyl-CoA_hydra_C"/>
</dbReference>
<keyword evidence="2" id="KW-0456">Lyase</keyword>
<dbReference type="GO" id="GO:0008300">
    <property type="term" value="P:isoprenoid catabolic process"/>
    <property type="evidence" value="ECO:0007669"/>
    <property type="project" value="TreeGrafter"/>
</dbReference>
<name>A0A0W0ZX65_9GAMM</name>
<dbReference type="Gene3D" id="3.90.226.10">
    <property type="entry name" value="2-enoyl-CoA Hydratase, Chain A, domain 1"/>
    <property type="match status" value="1"/>
</dbReference>
<evidence type="ECO:0000256" key="1">
    <source>
        <dbReference type="ARBA" id="ARBA00005254"/>
    </source>
</evidence>
<dbReference type="Proteomes" id="UP000054693">
    <property type="component" value="Unassembled WGS sequence"/>
</dbReference>
<dbReference type="AlphaFoldDB" id="A0A0W0ZX65"/>
<sequence>MSDLLYEIQDRLCLLTLNRVSKHNAFDNQLLSEMQHQLDAAIANSNVRVIVLKANGKHFSAGADLAWMQNMARYNEEENLKDAMILGNLMYTLNKSPKPTLAMVHGSAFGGGAGLAAACDITIASQSARFCFSEVKLGLIPAVISPYVVQAIGEHSAKALFMSAEVFDAAKALSLHLIQHCVPEERLLEFTLNYAKQISNNAPDAVRASKQLASYVANRKINEELVYYTASLIAQKRVSAEGQQGLNAFLKKETPNWN</sequence>
<dbReference type="OrthoDB" id="9807606at2"/>
<dbReference type="RefSeq" id="WP_058520670.1">
    <property type="nucleotide sequence ID" value="NZ_CAAAIP010000001.1"/>
</dbReference>
<dbReference type="InterPro" id="IPR001753">
    <property type="entry name" value="Enoyl-CoA_hydra/iso"/>
</dbReference>
<dbReference type="CDD" id="cd06558">
    <property type="entry name" value="crotonase-like"/>
    <property type="match status" value="1"/>
</dbReference>
<dbReference type="PANTHER" id="PTHR42964:SF1">
    <property type="entry name" value="POLYKETIDE BIOSYNTHESIS ENOYL-COA HYDRATASE PKSH-RELATED"/>
    <property type="match status" value="1"/>
</dbReference>
<evidence type="ECO:0000313" key="2">
    <source>
        <dbReference type="EMBL" id="KTD73658.1"/>
    </source>
</evidence>
<keyword evidence="3" id="KW-1185">Reference proteome</keyword>
<dbReference type="Pfam" id="PF00378">
    <property type="entry name" value="ECH_1"/>
    <property type="match status" value="1"/>
</dbReference>
<dbReference type="PANTHER" id="PTHR42964">
    <property type="entry name" value="ENOYL-COA HYDRATASE"/>
    <property type="match status" value="1"/>
</dbReference>
<dbReference type="SUPFAM" id="SSF52096">
    <property type="entry name" value="ClpP/crotonase"/>
    <property type="match status" value="1"/>
</dbReference>
<dbReference type="InterPro" id="IPR051683">
    <property type="entry name" value="Enoyl-CoA_Hydratase/Isomerase"/>
</dbReference>
<dbReference type="Gene3D" id="1.10.12.10">
    <property type="entry name" value="Lyase 2-enoyl-coa Hydratase, Chain A, domain 2"/>
    <property type="match status" value="1"/>
</dbReference>